<evidence type="ECO:0000256" key="1">
    <source>
        <dbReference type="SAM" id="Phobius"/>
    </source>
</evidence>
<evidence type="ECO:0008006" key="4">
    <source>
        <dbReference type="Google" id="ProtNLM"/>
    </source>
</evidence>
<keyword evidence="1" id="KW-1133">Transmembrane helix</keyword>
<comment type="caution">
    <text evidence="2">The sequence shown here is derived from an EMBL/GenBank/DDBJ whole genome shotgun (WGS) entry which is preliminary data.</text>
</comment>
<organism evidence="2 3">
    <name type="scientific">Nonomuraea africana</name>
    <dbReference type="NCBI Taxonomy" id="46171"/>
    <lineage>
        <taxon>Bacteria</taxon>
        <taxon>Bacillati</taxon>
        <taxon>Actinomycetota</taxon>
        <taxon>Actinomycetes</taxon>
        <taxon>Streptosporangiales</taxon>
        <taxon>Streptosporangiaceae</taxon>
        <taxon>Nonomuraea</taxon>
    </lineage>
</organism>
<proteinExistence type="predicted"/>
<dbReference type="InterPro" id="IPR021741">
    <property type="entry name" value="DUF3311"/>
</dbReference>
<name>A0ABR9KKC5_9ACTN</name>
<keyword evidence="3" id="KW-1185">Reference proteome</keyword>
<gene>
    <name evidence="2" type="ORF">H4W81_004857</name>
</gene>
<dbReference type="Pfam" id="PF11755">
    <property type="entry name" value="DUF3311"/>
    <property type="match status" value="1"/>
</dbReference>
<keyword evidence="1" id="KW-0812">Transmembrane</keyword>
<reference evidence="2 3" key="1">
    <citation type="submission" date="2020-10" db="EMBL/GenBank/DDBJ databases">
        <title>Sequencing the genomes of 1000 actinobacteria strains.</title>
        <authorList>
            <person name="Klenk H.-P."/>
        </authorList>
    </citation>
    <scope>NUCLEOTIDE SEQUENCE [LARGE SCALE GENOMIC DNA]</scope>
    <source>
        <strain evidence="2 3">DSM 43748</strain>
    </source>
</reference>
<evidence type="ECO:0000313" key="3">
    <source>
        <dbReference type="Proteomes" id="UP000661607"/>
    </source>
</evidence>
<accession>A0ABR9KKC5</accession>
<dbReference type="Proteomes" id="UP000661607">
    <property type="component" value="Unassembled WGS sequence"/>
</dbReference>
<feature type="transmembrane region" description="Helical" evidence="1">
    <location>
        <begin position="51"/>
        <end position="71"/>
    </location>
</feature>
<evidence type="ECO:0000313" key="2">
    <source>
        <dbReference type="EMBL" id="MBE1562078.1"/>
    </source>
</evidence>
<dbReference type="EMBL" id="JADBEF010000001">
    <property type="protein sequence ID" value="MBE1562078.1"/>
    <property type="molecule type" value="Genomic_DNA"/>
</dbReference>
<dbReference type="RefSeq" id="WP_192776881.1">
    <property type="nucleotide sequence ID" value="NZ_BAAASY010000034.1"/>
</dbReference>
<feature type="transmembrane region" description="Helical" evidence="1">
    <location>
        <begin position="21"/>
        <end position="39"/>
    </location>
</feature>
<sequence length="75" mass="8279">MTRKVAGVGAAGSGTHTDRSPWNWLLVVPIVLPLLTFLFNADEPRLLGFPLFYWLQTAFIAVGVAATTIVYRMTK</sequence>
<protein>
    <recommendedName>
        <fullName evidence="4">DUF3311 domain-containing protein</fullName>
    </recommendedName>
</protein>
<keyword evidence="1" id="KW-0472">Membrane</keyword>